<accession>A0A164N6L7</accession>
<dbReference type="CDD" id="cd03714">
    <property type="entry name" value="RT_DIRS1"/>
    <property type="match status" value="1"/>
</dbReference>
<dbReference type="PANTHER" id="PTHR33050">
    <property type="entry name" value="REVERSE TRANSCRIPTASE DOMAIN-CONTAINING PROTEIN"/>
    <property type="match status" value="1"/>
</dbReference>
<feature type="compositionally biased region" description="Basic residues" evidence="1">
    <location>
        <begin position="317"/>
        <end position="337"/>
    </location>
</feature>
<evidence type="ECO:0000259" key="2">
    <source>
        <dbReference type="PROSITE" id="PS50878"/>
    </source>
</evidence>
<dbReference type="EMBL" id="LRGB01002866">
    <property type="protein sequence ID" value="KZS05690.1"/>
    <property type="molecule type" value="Genomic_DNA"/>
</dbReference>
<dbReference type="InterPro" id="IPR000477">
    <property type="entry name" value="RT_dom"/>
</dbReference>
<reference evidence="3 4" key="1">
    <citation type="submission" date="2016-03" db="EMBL/GenBank/DDBJ databases">
        <title>EvidentialGene: Evidence-directed Construction of Genes on Genomes.</title>
        <authorList>
            <person name="Gilbert D.G."/>
            <person name="Choi J.-H."/>
            <person name="Mockaitis K."/>
            <person name="Colbourne J."/>
            <person name="Pfrender M."/>
        </authorList>
    </citation>
    <scope>NUCLEOTIDE SEQUENCE [LARGE SCALE GENOMIC DNA]</scope>
    <source>
        <strain evidence="3 4">Xinb3</strain>
        <tissue evidence="3">Complete organism</tissue>
    </source>
</reference>
<organism evidence="3 4">
    <name type="scientific">Daphnia magna</name>
    <dbReference type="NCBI Taxonomy" id="35525"/>
    <lineage>
        <taxon>Eukaryota</taxon>
        <taxon>Metazoa</taxon>
        <taxon>Ecdysozoa</taxon>
        <taxon>Arthropoda</taxon>
        <taxon>Crustacea</taxon>
        <taxon>Branchiopoda</taxon>
        <taxon>Diplostraca</taxon>
        <taxon>Cladocera</taxon>
        <taxon>Anomopoda</taxon>
        <taxon>Daphniidae</taxon>
        <taxon>Daphnia</taxon>
    </lineage>
</organism>
<name>A0A164N6L7_9CRUS</name>
<proteinExistence type="predicted"/>
<sequence length="1090" mass="123821">MKQGFSKCEEVLGPVAFAYRNSVHSSTLETPYFLNHGRDAVVPIDQFLQKPAYIIIPSDYKSQLMQRLHEAFVFVKANLTQARTPMAGTSKKLIPRFMGPYRITKINNNHTVEIQECVGKQTQLLHVNRMRPLYESIIWKEKPCVDFQESRDHPILPELTNELEVTSPTDEEYALQEEQDLIDLDAGTSPLPEGAVTSNLHKGLNIDLSQTPKRPPLTALEPVAPSVLPVAPRTERYHGLRTWSALKPPMAVTHILSILPNSVRSNSRDRDSRPRDSHARNNSTQHDRDNRPRDSHARNNSTQRDQDNRPRGSPSRSRSRSNPRSRTRSASRIRSRSRSLNVVAAAEKTFNISASKSRQVRKGLVQGLPNSEAKALRLNFKPVFDSSFDFFCPKLDKSMERKWLRAKKLPKLKDFQETMLKSIQYQMMDSMRPMLHTWNQMRVDDPLLNSVESSLRLMGSAVANVSKLHWFQQRREERQGECLLQADGPGRQQQVCKFFLWFHIPFFLKMSPVQSHVGGRLSKFADAWLSLSDDQRILSTVNHGYAIDFVKPPVQHFAPSGCIMSKEMEIVCDQEITTLLAKGAIRPVNSNSADSFISNMFAVPKKSGGWRPIINLKCLNAFISYQHFKMEGLDCVKYLLQHSDWMVKLDLQDAYLLVPLSPKHYNFLRFFWKGNLYEYLCLAFALCSAPRVFTKLLKPVVAYLRERGIRLIIYLDDLLILNQSRDGLLADLEIIISLLESLGFIINSKKSVIVPQQIIEYLGMIVNSLCLSFSFPPDKVKSIVKLCNDIMSDKAGRLKLRDLAKVMGNFSWAIPSVPFAQGHFRKLQNFYLSQAHGDLNKMVFLTEPAKADLVWWASHLKLCNGKSFFPDYPDLIIFSVASLTGWGAVCDGSRSRGPWTMTDAERHINELELLAAYFSLQAFANASECISIQLFLDNSTAVAYINKSGGTHSRALSIIAAQIIQWCETRNIRILASHLPGNSNVIADEELRTAPDSSDWMLLQDRFKQLSNIWTVQIDLFASAWNAQLPNFVSWLSQPKASAINAFALNWRKFLGYAFPPFALIPRCMAKIKKEKADLVLVGPLWPSQP</sequence>
<keyword evidence="4" id="KW-1185">Reference proteome</keyword>
<dbReference type="Pfam" id="PF00078">
    <property type="entry name" value="RVT_1"/>
    <property type="match status" value="1"/>
</dbReference>
<dbReference type="InterPro" id="IPR052055">
    <property type="entry name" value="Hepadnavirus_pol/RT"/>
</dbReference>
<gene>
    <name evidence="3" type="ORF">APZ42_031046</name>
</gene>
<dbReference type="GO" id="GO:0071897">
    <property type="term" value="P:DNA biosynthetic process"/>
    <property type="evidence" value="ECO:0007669"/>
    <property type="project" value="UniProtKB-ARBA"/>
</dbReference>
<dbReference type="Proteomes" id="UP000076858">
    <property type="component" value="Unassembled WGS sequence"/>
</dbReference>
<feature type="region of interest" description="Disordered" evidence="1">
    <location>
        <begin position="263"/>
        <end position="340"/>
    </location>
</feature>
<dbReference type="InterPro" id="IPR043502">
    <property type="entry name" value="DNA/RNA_pol_sf"/>
</dbReference>
<feature type="compositionally biased region" description="Basic and acidic residues" evidence="1">
    <location>
        <begin position="266"/>
        <end position="297"/>
    </location>
</feature>
<dbReference type="AlphaFoldDB" id="A0A164N6L7"/>
<dbReference type="Gene3D" id="3.10.10.10">
    <property type="entry name" value="HIV Type 1 Reverse Transcriptase, subunit A, domain 1"/>
    <property type="match status" value="1"/>
</dbReference>
<dbReference type="PROSITE" id="PS50878">
    <property type="entry name" value="RT_POL"/>
    <property type="match status" value="1"/>
</dbReference>
<dbReference type="Gene3D" id="3.30.70.270">
    <property type="match status" value="1"/>
</dbReference>
<dbReference type="PANTHER" id="PTHR33050:SF7">
    <property type="entry name" value="RIBONUCLEASE H"/>
    <property type="match status" value="1"/>
</dbReference>
<protein>
    <recommendedName>
        <fullName evidence="2">Reverse transcriptase domain-containing protein</fullName>
    </recommendedName>
</protein>
<dbReference type="InterPro" id="IPR043128">
    <property type="entry name" value="Rev_trsase/Diguanyl_cyclase"/>
</dbReference>
<dbReference type="CDD" id="cd09275">
    <property type="entry name" value="RNase_HI_RT_DIRS1"/>
    <property type="match status" value="1"/>
</dbReference>
<comment type="caution">
    <text evidence="3">The sequence shown here is derived from an EMBL/GenBank/DDBJ whole genome shotgun (WGS) entry which is preliminary data.</text>
</comment>
<evidence type="ECO:0000313" key="4">
    <source>
        <dbReference type="Proteomes" id="UP000076858"/>
    </source>
</evidence>
<dbReference type="OrthoDB" id="6368750at2759"/>
<dbReference type="SUPFAM" id="SSF56672">
    <property type="entry name" value="DNA/RNA polymerases"/>
    <property type="match status" value="1"/>
</dbReference>
<evidence type="ECO:0000256" key="1">
    <source>
        <dbReference type="SAM" id="MobiDB-lite"/>
    </source>
</evidence>
<dbReference type="STRING" id="35525.A0A164N6L7"/>
<evidence type="ECO:0000313" key="3">
    <source>
        <dbReference type="EMBL" id="KZS05690.1"/>
    </source>
</evidence>
<feature type="domain" description="Reverse transcriptase" evidence="2">
    <location>
        <begin position="584"/>
        <end position="766"/>
    </location>
</feature>